<feature type="compositionally biased region" description="Low complexity" evidence="1">
    <location>
        <begin position="118"/>
        <end position="127"/>
    </location>
</feature>
<feature type="region of interest" description="Disordered" evidence="1">
    <location>
        <begin position="88"/>
        <end position="127"/>
    </location>
</feature>
<dbReference type="InterPro" id="IPR001254">
    <property type="entry name" value="Trypsin_dom"/>
</dbReference>
<dbReference type="EMBL" id="JBHTCG010000001">
    <property type="protein sequence ID" value="MFC7380625.1"/>
    <property type="molecule type" value="Genomic_DNA"/>
</dbReference>
<name>A0ABW2NXL8_9ACTN</name>
<dbReference type="InterPro" id="IPR018114">
    <property type="entry name" value="TRYPSIN_HIS"/>
</dbReference>
<organism evidence="4 5">
    <name type="scientific">Sphaerisporangium rhizosphaerae</name>
    <dbReference type="NCBI Taxonomy" id="2269375"/>
    <lineage>
        <taxon>Bacteria</taxon>
        <taxon>Bacillati</taxon>
        <taxon>Actinomycetota</taxon>
        <taxon>Actinomycetes</taxon>
        <taxon>Streptosporangiales</taxon>
        <taxon>Streptosporangiaceae</taxon>
        <taxon>Sphaerisporangium</taxon>
    </lineage>
</organism>
<dbReference type="SUPFAM" id="SSF50494">
    <property type="entry name" value="Trypsin-like serine proteases"/>
    <property type="match status" value="1"/>
</dbReference>
<dbReference type="PROSITE" id="PS00134">
    <property type="entry name" value="TRYPSIN_HIS"/>
    <property type="match status" value="1"/>
</dbReference>
<comment type="caution">
    <text evidence="4">The sequence shown here is derived from an EMBL/GenBank/DDBJ whole genome shotgun (WGS) entry which is preliminary data.</text>
</comment>
<dbReference type="Proteomes" id="UP001596496">
    <property type="component" value="Unassembled WGS sequence"/>
</dbReference>
<evidence type="ECO:0000313" key="4">
    <source>
        <dbReference type="EMBL" id="MFC7380625.1"/>
    </source>
</evidence>
<feature type="signal peptide" evidence="2">
    <location>
        <begin position="1"/>
        <end position="19"/>
    </location>
</feature>
<dbReference type="GO" id="GO:0016787">
    <property type="term" value="F:hydrolase activity"/>
    <property type="evidence" value="ECO:0007669"/>
    <property type="project" value="UniProtKB-KW"/>
</dbReference>
<keyword evidence="2" id="KW-0732">Signal</keyword>
<evidence type="ECO:0000256" key="2">
    <source>
        <dbReference type="SAM" id="SignalP"/>
    </source>
</evidence>
<evidence type="ECO:0000256" key="1">
    <source>
        <dbReference type="SAM" id="MobiDB-lite"/>
    </source>
</evidence>
<accession>A0ABW2NXL8</accession>
<dbReference type="EC" id="3.4.21.-" evidence="4"/>
<feature type="domain" description="Peptidase S1" evidence="3">
    <location>
        <begin position="271"/>
        <end position="439"/>
    </location>
</feature>
<reference evidence="5" key="1">
    <citation type="journal article" date="2019" name="Int. J. Syst. Evol. Microbiol.">
        <title>The Global Catalogue of Microorganisms (GCM) 10K type strain sequencing project: providing services to taxonomists for standard genome sequencing and annotation.</title>
        <authorList>
            <consortium name="The Broad Institute Genomics Platform"/>
            <consortium name="The Broad Institute Genome Sequencing Center for Infectious Disease"/>
            <person name="Wu L."/>
            <person name="Ma J."/>
        </authorList>
    </citation>
    <scope>NUCLEOTIDE SEQUENCE [LARGE SCALE GENOMIC DNA]</scope>
    <source>
        <strain evidence="5">CECT 7649</strain>
    </source>
</reference>
<evidence type="ECO:0000313" key="5">
    <source>
        <dbReference type="Proteomes" id="UP001596496"/>
    </source>
</evidence>
<keyword evidence="4" id="KW-0378">Hydrolase</keyword>
<keyword evidence="5" id="KW-1185">Reference proteome</keyword>
<dbReference type="Pfam" id="PF00089">
    <property type="entry name" value="Trypsin"/>
    <property type="match status" value="1"/>
</dbReference>
<dbReference type="InterPro" id="IPR009003">
    <property type="entry name" value="Peptidase_S1_PA"/>
</dbReference>
<dbReference type="PROSITE" id="PS00135">
    <property type="entry name" value="TRYPSIN_SER"/>
    <property type="match status" value="1"/>
</dbReference>
<protein>
    <submittedName>
        <fullName evidence="4">Trypsin-like serine protease</fullName>
        <ecNumber evidence="4">3.4.21.-</ecNumber>
    </submittedName>
</protein>
<gene>
    <name evidence="4" type="ORF">ACFQSB_00325</name>
</gene>
<sequence length="468" mass="48675">MSPVLALSFLAGSFFPADAALVTPVPVFTDDPYANVTPPDYKLSYALNQAVIRAQANPDAYATPYVSAGVVIAPVTTADVVQEAGQPLVLPPQLTPPDDGTADLGSVPPPQDKENVPAAAPAARTTANGADATVAQKKAEAAAPQAVVGDPWLVYPKVKMVGYSANRLEAIKDEIIALPSADLPGVDQVTNTYVQVEQDRVVVEATQASLEFRTALATRYGTDAVAVRLVADPGPDEPSGRLNDTSVGGFYGGASIENCTNAFSWRYSGYQAMLTAGHCTSLNGSVYTPAEYMGTVVKDTWANSSGTVYIDGQSTYHGDVSLIKLSGSKTSAARIYVGSKSSSSSRAVAGMWSRRAGNGDQYCTGGKAAGELCGWKVNAVKINVRYSSGTYARNLIRGTKQGQCIIKGDSGGPVYTVNSAGKVVAKGVNSGSGGGGSDNWGGALDPCRHYFTDIYEAYYGFPGVIATS</sequence>
<dbReference type="RefSeq" id="WP_380823658.1">
    <property type="nucleotide sequence ID" value="NZ_JBHTCG010000001.1"/>
</dbReference>
<feature type="chain" id="PRO_5046518414" evidence="2">
    <location>
        <begin position="20"/>
        <end position="468"/>
    </location>
</feature>
<dbReference type="InterPro" id="IPR033116">
    <property type="entry name" value="TRYPSIN_SER"/>
</dbReference>
<dbReference type="Gene3D" id="2.40.10.10">
    <property type="entry name" value="Trypsin-like serine proteases"/>
    <property type="match status" value="2"/>
</dbReference>
<evidence type="ECO:0000259" key="3">
    <source>
        <dbReference type="Pfam" id="PF00089"/>
    </source>
</evidence>
<proteinExistence type="predicted"/>
<dbReference type="InterPro" id="IPR043504">
    <property type="entry name" value="Peptidase_S1_PA_chymotrypsin"/>
</dbReference>